<dbReference type="PROSITE" id="PS51257">
    <property type="entry name" value="PROKAR_LIPOPROTEIN"/>
    <property type="match status" value="1"/>
</dbReference>
<reference evidence="4 5" key="1">
    <citation type="journal article" date="2015" name="Int. J. Syst. Evol. Microbiol.">
        <title>Mariniphaga sediminis sp. nov., isolated from coastal sediment.</title>
        <authorList>
            <person name="Wang F.Q."/>
            <person name="Shen Q.Y."/>
            <person name="Chen G.J."/>
            <person name="Du Z.J."/>
        </authorList>
    </citation>
    <scope>NUCLEOTIDE SEQUENCE [LARGE SCALE GENOMIC DNA]</scope>
    <source>
        <strain evidence="4 5">SY21</strain>
    </source>
</reference>
<feature type="region of interest" description="Disordered" evidence="1">
    <location>
        <begin position="203"/>
        <end position="226"/>
    </location>
</feature>
<keyword evidence="5" id="KW-1185">Reference proteome</keyword>
<comment type="caution">
    <text evidence="4">The sequence shown here is derived from an EMBL/GenBank/DDBJ whole genome shotgun (WGS) entry which is preliminary data.</text>
</comment>
<dbReference type="OrthoDB" id="59486at2"/>
<dbReference type="Pfam" id="PF16586">
    <property type="entry name" value="DUF5060"/>
    <property type="match status" value="1"/>
</dbReference>
<dbReference type="Gene3D" id="2.60.40.10">
    <property type="entry name" value="Immunoglobulins"/>
    <property type="match status" value="1"/>
</dbReference>
<sequence length="609" mass="68960">MKNLIYILLVVLLVSCHTSTQNKVHIEGELKQWHKVTVVLSGPKTSEWAKENPFLDYRLEATFTNGNKSYTVPGFFAADGNATETSAEAGNLWKVRFRPDETGEWNYKISFRKGKNIVVKNGNNIGEPLVPFDGAEGTFSIGPSDKTGDDFRAKGRIINGGKGYFKFKGSEERWIKNGTDSPENFLAYADFDQTTRFSLKTELRKGEADPKEELHKYGPHQNDWNEGDPTWQNGKGKGIIGALNYLHSVGINSVYMLTMNILGDGKDVWPYTDHNERYRFDCSKLDQWEIVFEHAQKLGIMLHFVLQETENETLLDNGHTDVQRMIYLRELAARFGHHLAVTWNIGEENGPAGWTPIGQTHEQKVDMANYLKQINQLSNIVVVHTHSGDHNQDGYLTPFLGFKNLDGPSMQIGNPARVNERIKKWVEESESAGKRWLVNLDEIGQHWKGVLPDSYDASHDTIRADCLWGSLLAGASGVEWYFGHKYPHTDLTCEDFRSRDTWWKQSTIATQFIKNLPVETMKPANDLVNLTDAFCFAQENEMYVVYLPAGSENCKLKLNTEKSFSVKWFNPRDGGEPITGNLPKIKGKGLVPLGNPPEDPEKDWVIVVQ</sequence>
<protein>
    <submittedName>
        <fullName evidence="4">DUF5060 domain-containing protein</fullName>
    </submittedName>
</protein>
<accession>A0A399D5V7</accession>
<organism evidence="4 5">
    <name type="scientific">Mariniphaga sediminis</name>
    <dbReference type="NCBI Taxonomy" id="1628158"/>
    <lineage>
        <taxon>Bacteria</taxon>
        <taxon>Pseudomonadati</taxon>
        <taxon>Bacteroidota</taxon>
        <taxon>Bacteroidia</taxon>
        <taxon>Marinilabiliales</taxon>
        <taxon>Prolixibacteraceae</taxon>
        <taxon>Mariniphaga</taxon>
    </lineage>
</organism>
<dbReference type="Gene3D" id="3.20.20.80">
    <property type="entry name" value="Glycosidases"/>
    <property type="match status" value="1"/>
</dbReference>
<proteinExistence type="predicted"/>
<dbReference type="Proteomes" id="UP000266441">
    <property type="component" value="Unassembled WGS sequence"/>
</dbReference>
<dbReference type="PANTHER" id="PTHR37836">
    <property type="entry name" value="LMO1036 PROTEIN"/>
    <property type="match status" value="1"/>
</dbReference>
<evidence type="ECO:0000313" key="4">
    <source>
        <dbReference type="EMBL" id="RIH66121.1"/>
    </source>
</evidence>
<dbReference type="PANTHER" id="PTHR37836:SF2">
    <property type="entry name" value="DUF4038 DOMAIN-CONTAINING PROTEIN"/>
    <property type="match status" value="1"/>
</dbReference>
<feature type="domain" description="DUF5060" evidence="3">
    <location>
        <begin position="30"/>
        <end position="112"/>
    </location>
</feature>
<feature type="compositionally biased region" description="Basic and acidic residues" evidence="1">
    <location>
        <begin position="203"/>
        <end position="216"/>
    </location>
</feature>
<dbReference type="AlphaFoldDB" id="A0A399D5V7"/>
<evidence type="ECO:0000259" key="3">
    <source>
        <dbReference type="Pfam" id="PF16586"/>
    </source>
</evidence>
<dbReference type="InterPro" id="IPR024749">
    <property type="entry name" value="Collagen-bd_put"/>
</dbReference>
<dbReference type="RefSeq" id="WP_119349355.1">
    <property type="nucleotide sequence ID" value="NZ_QWET01000004.1"/>
</dbReference>
<evidence type="ECO:0000256" key="1">
    <source>
        <dbReference type="SAM" id="MobiDB-lite"/>
    </source>
</evidence>
<feature type="domain" description="Putative collagen-binding" evidence="2">
    <location>
        <begin position="537"/>
        <end position="609"/>
    </location>
</feature>
<evidence type="ECO:0000259" key="2">
    <source>
        <dbReference type="Pfam" id="PF12904"/>
    </source>
</evidence>
<evidence type="ECO:0000313" key="5">
    <source>
        <dbReference type="Proteomes" id="UP000266441"/>
    </source>
</evidence>
<dbReference type="InterPro" id="IPR032260">
    <property type="entry name" value="DUF5060"/>
</dbReference>
<gene>
    <name evidence="4" type="ORF">D1164_07625</name>
</gene>
<name>A0A399D5V7_9BACT</name>
<dbReference type="Pfam" id="PF12904">
    <property type="entry name" value="Collagen_bind_2"/>
    <property type="match status" value="1"/>
</dbReference>
<dbReference type="EMBL" id="QWET01000004">
    <property type="protein sequence ID" value="RIH66121.1"/>
    <property type="molecule type" value="Genomic_DNA"/>
</dbReference>
<dbReference type="InterPro" id="IPR013783">
    <property type="entry name" value="Ig-like_fold"/>
</dbReference>